<dbReference type="SUPFAM" id="SSF52540">
    <property type="entry name" value="P-loop containing nucleoside triphosphate hydrolases"/>
    <property type="match status" value="1"/>
</dbReference>
<reference evidence="2 3" key="2">
    <citation type="submission" date="2018-06" db="EMBL/GenBank/DDBJ databases">
        <title>Metagenomic assembly of (sub)arctic Cyanobacteria and their associated microbiome from non-axenic cultures.</title>
        <authorList>
            <person name="Baurain D."/>
        </authorList>
    </citation>
    <scope>NUCLEOTIDE SEQUENCE [LARGE SCALE GENOMIC DNA]</scope>
    <source>
        <strain evidence="2">ULC041bin1</strain>
    </source>
</reference>
<evidence type="ECO:0000259" key="1">
    <source>
        <dbReference type="Pfam" id="PF13614"/>
    </source>
</evidence>
<dbReference type="Pfam" id="PF13614">
    <property type="entry name" value="AAA_31"/>
    <property type="match status" value="1"/>
</dbReference>
<sequence>MAIYAIWNNKGGVGKSYLTFQIASEYARQNPHKKILVVDLCPQANSSSMLLGGMERGEERLSRIHVQQPRRTISGYIEERIRSPYVSPNTGSSYITQVSWHNNSVPSNVYLVVGDEQLETQSSRVSSATSPGPQDAWRIVHLWIRDLITDIQASWNNETNCVFIDCNPSFSIYTELALTAAERLVIPFSADGSSKRAVKAVLALVYGIQRHTGDAQSEFFLNTDRYRMSLPTIYMYVGNRLTQMNSSSASAFRTVVNEIGDEIWNVWRTTPQSFCIHPGGASTPVSQRAFREMFQYEVNDANTASVVSGALGIPIASLTAGQKNVAGKNITVNQSQLDRQVPNIRDLVQSIE</sequence>
<reference evidence="3" key="1">
    <citation type="submission" date="2018-04" db="EMBL/GenBank/DDBJ databases">
        <authorList>
            <person name="Cornet L."/>
        </authorList>
    </citation>
    <scope>NUCLEOTIDE SEQUENCE [LARGE SCALE GENOMIC DNA]</scope>
</reference>
<gene>
    <name evidence="2" type="ORF">DCF17_17350</name>
</gene>
<feature type="domain" description="AAA" evidence="1">
    <location>
        <begin position="2"/>
        <end position="211"/>
    </location>
</feature>
<dbReference type="PANTHER" id="PTHR13696:SF99">
    <property type="entry name" value="COBYRINIC ACID AC-DIAMIDE SYNTHASE"/>
    <property type="match status" value="1"/>
</dbReference>
<dbReference type="Proteomes" id="UP000249081">
    <property type="component" value="Unassembled WGS sequence"/>
</dbReference>
<dbReference type="InterPro" id="IPR050678">
    <property type="entry name" value="DNA_Partitioning_ATPase"/>
</dbReference>
<protein>
    <submittedName>
        <fullName evidence="2">ATPase</fullName>
    </submittedName>
</protein>
<dbReference type="PANTHER" id="PTHR13696">
    <property type="entry name" value="P-LOOP CONTAINING NUCLEOSIDE TRIPHOSPHATE HYDROLASE"/>
    <property type="match status" value="1"/>
</dbReference>
<dbReference type="InterPro" id="IPR025669">
    <property type="entry name" value="AAA_dom"/>
</dbReference>
<dbReference type="EMBL" id="QBMN01000144">
    <property type="protein sequence ID" value="PZO36353.1"/>
    <property type="molecule type" value="Genomic_DNA"/>
</dbReference>
<proteinExistence type="predicted"/>
<comment type="caution">
    <text evidence="2">The sequence shown here is derived from an EMBL/GenBank/DDBJ whole genome shotgun (WGS) entry which is preliminary data.</text>
</comment>
<dbReference type="Gene3D" id="3.40.50.300">
    <property type="entry name" value="P-loop containing nucleotide triphosphate hydrolases"/>
    <property type="match status" value="1"/>
</dbReference>
<organism evidence="2 3">
    <name type="scientific">Shackletoniella antarctica</name>
    <dbReference type="NCBI Taxonomy" id="268115"/>
    <lineage>
        <taxon>Bacteria</taxon>
        <taxon>Bacillati</taxon>
        <taxon>Cyanobacteriota</taxon>
        <taxon>Cyanophyceae</taxon>
        <taxon>Oculatellales</taxon>
        <taxon>Oculatellaceae</taxon>
        <taxon>Shackletoniella</taxon>
    </lineage>
</organism>
<name>A0A2W4VU05_9CYAN</name>
<dbReference type="InterPro" id="IPR027417">
    <property type="entry name" value="P-loop_NTPase"/>
</dbReference>
<dbReference type="AlphaFoldDB" id="A0A2W4VU05"/>
<accession>A0A2W4VU05</accession>
<evidence type="ECO:0000313" key="2">
    <source>
        <dbReference type="EMBL" id="PZO36353.1"/>
    </source>
</evidence>
<dbReference type="CDD" id="cd02042">
    <property type="entry name" value="ParAB_family"/>
    <property type="match status" value="1"/>
</dbReference>
<evidence type="ECO:0000313" key="3">
    <source>
        <dbReference type="Proteomes" id="UP000249081"/>
    </source>
</evidence>